<sequence>MSEKARKKKSYIHFNEKNIKNPKLFSGLVFKISSQFKEVMTWNALVRKKDIWFNVNEKHRFWASFDKKCGLMITTNMARTTREIALKVIQVALNPNNGWWSICWAMVEKELKETWKWFVQALKEDLAIVNEEQYVIMSDKQKGWRVHCMSCYQELNTGIVFNIFIGISRGNMVVRF</sequence>
<evidence type="ECO:0000313" key="2">
    <source>
        <dbReference type="Proteomes" id="UP001454036"/>
    </source>
</evidence>
<reference evidence="1 2" key="1">
    <citation type="submission" date="2024-01" db="EMBL/GenBank/DDBJ databases">
        <title>The complete chloroplast genome sequence of Lithospermum erythrorhizon: insights into the phylogenetic relationship among Boraginaceae species and the maternal lineages of purple gromwells.</title>
        <authorList>
            <person name="Okada T."/>
            <person name="Watanabe K."/>
        </authorList>
    </citation>
    <scope>NUCLEOTIDE SEQUENCE [LARGE SCALE GENOMIC DNA]</scope>
</reference>
<organism evidence="1 2">
    <name type="scientific">Lithospermum erythrorhizon</name>
    <name type="common">Purple gromwell</name>
    <name type="synonym">Lithospermum officinale var. erythrorhizon</name>
    <dbReference type="NCBI Taxonomy" id="34254"/>
    <lineage>
        <taxon>Eukaryota</taxon>
        <taxon>Viridiplantae</taxon>
        <taxon>Streptophyta</taxon>
        <taxon>Embryophyta</taxon>
        <taxon>Tracheophyta</taxon>
        <taxon>Spermatophyta</taxon>
        <taxon>Magnoliopsida</taxon>
        <taxon>eudicotyledons</taxon>
        <taxon>Gunneridae</taxon>
        <taxon>Pentapetalae</taxon>
        <taxon>asterids</taxon>
        <taxon>lamiids</taxon>
        <taxon>Boraginales</taxon>
        <taxon>Boraginaceae</taxon>
        <taxon>Boraginoideae</taxon>
        <taxon>Lithospermeae</taxon>
        <taxon>Lithospermum</taxon>
    </lineage>
</organism>
<dbReference type="AlphaFoldDB" id="A0AAV3RAB5"/>
<proteinExistence type="predicted"/>
<name>A0AAV3RAB5_LITER</name>
<evidence type="ECO:0008006" key="3">
    <source>
        <dbReference type="Google" id="ProtNLM"/>
    </source>
</evidence>
<comment type="caution">
    <text evidence="1">The sequence shown here is derived from an EMBL/GenBank/DDBJ whole genome shotgun (WGS) entry which is preliminary data.</text>
</comment>
<protein>
    <recommendedName>
        <fullName evidence="3">MULE transposase domain-containing protein</fullName>
    </recommendedName>
</protein>
<dbReference type="Proteomes" id="UP001454036">
    <property type="component" value="Unassembled WGS sequence"/>
</dbReference>
<accession>A0AAV3RAB5</accession>
<keyword evidence="2" id="KW-1185">Reference proteome</keyword>
<gene>
    <name evidence="1" type="ORF">LIER_41236</name>
</gene>
<evidence type="ECO:0000313" key="1">
    <source>
        <dbReference type="EMBL" id="GAA0171843.1"/>
    </source>
</evidence>
<dbReference type="EMBL" id="BAABME010025284">
    <property type="protein sequence ID" value="GAA0171843.1"/>
    <property type="molecule type" value="Genomic_DNA"/>
</dbReference>